<comment type="caution">
    <text evidence="1">The sequence shown here is derived from an EMBL/GenBank/DDBJ whole genome shotgun (WGS) entry which is preliminary data.</text>
</comment>
<keyword evidence="2" id="KW-1185">Reference proteome</keyword>
<protein>
    <recommendedName>
        <fullName evidence="3">MarR family transcriptional regulator</fullName>
    </recommendedName>
</protein>
<dbReference type="AlphaFoldDB" id="A0A6B0GT59"/>
<dbReference type="EMBL" id="WSZK01000036">
    <property type="protein sequence ID" value="MWG36547.1"/>
    <property type="molecule type" value="Genomic_DNA"/>
</dbReference>
<evidence type="ECO:0000313" key="2">
    <source>
        <dbReference type="Proteomes" id="UP000451471"/>
    </source>
</evidence>
<proteinExistence type="predicted"/>
<organism evidence="1 2">
    <name type="scientific">Halomarina oriensis</name>
    <dbReference type="NCBI Taxonomy" id="671145"/>
    <lineage>
        <taxon>Archaea</taxon>
        <taxon>Methanobacteriati</taxon>
        <taxon>Methanobacteriota</taxon>
        <taxon>Stenosarchaea group</taxon>
        <taxon>Halobacteria</taxon>
        <taxon>Halobacteriales</taxon>
        <taxon>Natronomonadaceae</taxon>
        <taxon>Halomarina</taxon>
    </lineage>
</organism>
<sequence>MTLSERVVRIVELQTTTKQRDTVAEHVLVRILSRSITDPDSARDAIATAVADGRLVERDGRYAVGDPSS</sequence>
<reference evidence="1 2" key="1">
    <citation type="submission" date="2019-12" db="EMBL/GenBank/DDBJ databases">
        <title>Halocatena pleomorpha gen. nov. sp. nov., an extremely halophilic archaeon of family Halobacteriaceae isolated from saltpan soil.</title>
        <authorList>
            <person name="Pal Y."/>
            <person name="Verma A."/>
            <person name="Krishnamurthi S."/>
            <person name="Kumar P."/>
        </authorList>
    </citation>
    <scope>NUCLEOTIDE SEQUENCE [LARGE SCALE GENOMIC DNA]</scope>
    <source>
        <strain evidence="1 2">JCM 16495</strain>
    </source>
</reference>
<evidence type="ECO:0008006" key="3">
    <source>
        <dbReference type="Google" id="ProtNLM"/>
    </source>
</evidence>
<gene>
    <name evidence="1" type="ORF">GQS65_18990</name>
</gene>
<evidence type="ECO:0000313" key="1">
    <source>
        <dbReference type="EMBL" id="MWG36547.1"/>
    </source>
</evidence>
<dbReference type="Proteomes" id="UP000451471">
    <property type="component" value="Unassembled WGS sequence"/>
</dbReference>
<dbReference type="RefSeq" id="WP_158206200.1">
    <property type="nucleotide sequence ID" value="NZ_WSZK01000036.1"/>
</dbReference>
<name>A0A6B0GT59_9EURY</name>
<accession>A0A6B0GT59</accession>